<dbReference type="OrthoDB" id="9799296at2"/>
<dbReference type="InterPro" id="IPR032710">
    <property type="entry name" value="NTF2-like_dom_sf"/>
</dbReference>
<organism evidence="2 3">
    <name type="scientific">Agromyces protaetiae</name>
    <dbReference type="NCBI Taxonomy" id="2509455"/>
    <lineage>
        <taxon>Bacteria</taxon>
        <taxon>Bacillati</taxon>
        <taxon>Actinomycetota</taxon>
        <taxon>Actinomycetes</taxon>
        <taxon>Micrococcales</taxon>
        <taxon>Microbacteriaceae</taxon>
        <taxon>Agromyces</taxon>
    </lineage>
</organism>
<evidence type="ECO:0000313" key="3">
    <source>
        <dbReference type="Proteomes" id="UP000291259"/>
    </source>
</evidence>
<reference evidence="2 3" key="1">
    <citation type="submission" date="2019-01" db="EMBL/GenBank/DDBJ databases">
        <title>Genome sequencing of strain FW100M-8.</title>
        <authorList>
            <person name="Heo J."/>
            <person name="Kim S.-J."/>
            <person name="Kim J.-S."/>
            <person name="Hong S.-B."/>
            <person name="Kwon S.-W."/>
        </authorList>
    </citation>
    <scope>NUCLEOTIDE SEQUENCE [LARGE SCALE GENOMIC DNA]</scope>
    <source>
        <strain evidence="2 3">FW100M-8</strain>
    </source>
</reference>
<dbReference type="Pfam" id="PF12680">
    <property type="entry name" value="SnoaL_2"/>
    <property type="match status" value="1"/>
</dbReference>
<sequence>MDVPERVTAQLQAYNARDIDAFAACFADDCIVEDAEGTLLMRGRAAMHESYGRMFAASPDLHCRIVSRIVVGDHVLDEERVTGRDGRDGESHVVAIYRVAGDLIDHVRFIR</sequence>
<dbReference type="InterPro" id="IPR037401">
    <property type="entry name" value="SnoaL-like"/>
</dbReference>
<keyword evidence="3" id="KW-1185">Reference proteome</keyword>
<dbReference type="Proteomes" id="UP000291259">
    <property type="component" value="Chromosome"/>
</dbReference>
<gene>
    <name evidence="2" type="ORF">ET445_12205</name>
</gene>
<dbReference type="KEGG" id="agf:ET445_12205"/>
<dbReference type="InterPro" id="IPR008317">
    <property type="entry name" value="UCP030561"/>
</dbReference>
<evidence type="ECO:0000259" key="1">
    <source>
        <dbReference type="Pfam" id="PF12680"/>
    </source>
</evidence>
<proteinExistence type="predicted"/>
<dbReference type="AlphaFoldDB" id="A0A4P6FHI0"/>
<name>A0A4P6FHI0_9MICO</name>
<feature type="domain" description="SnoaL-like" evidence="1">
    <location>
        <begin position="7"/>
        <end position="104"/>
    </location>
</feature>
<protein>
    <submittedName>
        <fullName evidence="2">DUF4440 domain-containing protein</fullName>
    </submittedName>
</protein>
<dbReference type="Gene3D" id="3.10.450.50">
    <property type="match status" value="1"/>
</dbReference>
<evidence type="ECO:0000313" key="2">
    <source>
        <dbReference type="EMBL" id="QAY73989.1"/>
    </source>
</evidence>
<dbReference type="RefSeq" id="WP_129191537.1">
    <property type="nucleotide sequence ID" value="NZ_CP035491.1"/>
</dbReference>
<dbReference type="EMBL" id="CP035491">
    <property type="protein sequence ID" value="QAY73989.1"/>
    <property type="molecule type" value="Genomic_DNA"/>
</dbReference>
<dbReference type="SUPFAM" id="SSF54427">
    <property type="entry name" value="NTF2-like"/>
    <property type="match status" value="1"/>
</dbReference>
<accession>A0A4P6FHI0</accession>
<dbReference type="PIRSF" id="PIRSF030561">
    <property type="entry name" value="UCP030561"/>
    <property type="match status" value="1"/>
</dbReference>